<dbReference type="GO" id="GO:0005743">
    <property type="term" value="C:mitochondrial inner membrane"/>
    <property type="evidence" value="ECO:0007669"/>
    <property type="project" value="UniProtKB-SubCell"/>
</dbReference>
<keyword evidence="8" id="KW-0999">Mitochondrion inner membrane</keyword>
<evidence type="ECO:0000256" key="7">
    <source>
        <dbReference type="ARBA" id="ARBA00022692"/>
    </source>
</evidence>
<sequence length="133" mass="14940">MWYEILPGLGVMTLCLILPGIVTTQVHKFTNGGKEKRVARIPWQWYLMERDRRVSGTGQYFDSKVSLQMSIEIKGFAPKSAFCPSAAFGFHSLQVTLSGTVCNLSTDITSVCIYLEKTFNLDFIISTLSKYLS</sequence>
<evidence type="ECO:0000256" key="5">
    <source>
        <dbReference type="ARBA" id="ARBA00022448"/>
    </source>
</evidence>
<comment type="similarity">
    <text evidence="3">Belongs to the complex I NDUFA1 subunit family.</text>
</comment>
<name>A0A3Q1EYG8_9TELE</name>
<dbReference type="PANTHER" id="PTHR17098:SF2">
    <property type="entry name" value="NADH DEHYDROGENASE [UBIQUINONE] 1 ALPHA SUBCOMPLEX SUBUNIT 1"/>
    <property type="match status" value="1"/>
</dbReference>
<comment type="function">
    <text evidence="1">Accessory subunit of the mitochondrial membrane respiratory chain NADH dehydrogenase (Complex I), that is believed not to be involved in catalysis. Complex I functions in the transfer of electrons from NADH to the respiratory chain. The immediate electron acceptor for the enzyme is believed to be ubiquinone.</text>
</comment>
<dbReference type="AlphaFoldDB" id="A0A3Q1EYG8"/>
<evidence type="ECO:0000256" key="1">
    <source>
        <dbReference type="ARBA" id="ARBA00003195"/>
    </source>
</evidence>
<evidence type="ECO:0000256" key="9">
    <source>
        <dbReference type="ARBA" id="ARBA00022982"/>
    </source>
</evidence>
<proteinExistence type="inferred from homology"/>
<reference evidence="16" key="2">
    <citation type="submission" date="2025-09" db="UniProtKB">
        <authorList>
            <consortium name="Ensembl"/>
        </authorList>
    </citation>
    <scope>IDENTIFICATION</scope>
</reference>
<evidence type="ECO:0000256" key="4">
    <source>
        <dbReference type="ARBA" id="ARBA00016392"/>
    </source>
</evidence>
<keyword evidence="11" id="KW-0496">Mitochondrion</keyword>
<dbReference type="InParanoid" id="A0A3Q1EYG8"/>
<evidence type="ECO:0000256" key="6">
    <source>
        <dbReference type="ARBA" id="ARBA00022660"/>
    </source>
</evidence>
<dbReference type="GeneTree" id="ENSGT00390000007560"/>
<dbReference type="PANTHER" id="PTHR17098">
    <property type="entry name" value="NADH-UBIQUINONE OXIDOREDUCTASE MWFE SUBUNIT"/>
    <property type="match status" value="1"/>
</dbReference>
<evidence type="ECO:0000256" key="8">
    <source>
        <dbReference type="ARBA" id="ARBA00022792"/>
    </source>
</evidence>
<dbReference type="Proteomes" id="UP000257200">
    <property type="component" value="Unplaced"/>
</dbReference>
<evidence type="ECO:0000256" key="10">
    <source>
        <dbReference type="ARBA" id="ARBA00022989"/>
    </source>
</evidence>
<dbReference type="InterPro" id="IPR017384">
    <property type="entry name" value="NADH_Ub_cplx-1_asu_su-1"/>
</dbReference>
<reference evidence="16" key="1">
    <citation type="submission" date="2025-08" db="UniProtKB">
        <authorList>
            <consortium name="Ensembl"/>
        </authorList>
    </citation>
    <scope>IDENTIFICATION</scope>
</reference>
<keyword evidence="12 15" id="KW-0472">Membrane</keyword>
<evidence type="ECO:0000256" key="3">
    <source>
        <dbReference type="ARBA" id="ARBA00009960"/>
    </source>
</evidence>
<keyword evidence="17" id="KW-1185">Reference proteome</keyword>
<protein>
    <recommendedName>
        <fullName evidence="4">NADH dehydrogenase [ubiquinone] 1 alpha subcomplex subunit 1</fullName>
    </recommendedName>
    <alternativeName>
        <fullName evidence="14">Complex I-MWFE</fullName>
    </alternativeName>
    <alternativeName>
        <fullName evidence="13">NADH-ubiquinone oxidoreductase MWFE subunit</fullName>
    </alternativeName>
</protein>
<evidence type="ECO:0000256" key="15">
    <source>
        <dbReference type="SAM" id="Phobius"/>
    </source>
</evidence>
<keyword evidence="7 15" id="KW-0812">Transmembrane</keyword>
<keyword evidence="9" id="KW-0249">Electron transport</keyword>
<evidence type="ECO:0000313" key="16">
    <source>
        <dbReference type="Ensembl" id="ENSAPOP00000010321.1"/>
    </source>
</evidence>
<evidence type="ECO:0000256" key="11">
    <source>
        <dbReference type="ARBA" id="ARBA00023128"/>
    </source>
</evidence>
<dbReference type="Pfam" id="PF15879">
    <property type="entry name" value="MWFE"/>
    <property type="match status" value="1"/>
</dbReference>
<keyword evidence="6" id="KW-0679">Respiratory chain</keyword>
<evidence type="ECO:0000256" key="2">
    <source>
        <dbReference type="ARBA" id="ARBA00004298"/>
    </source>
</evidence>
<organism evidence="16 17">
    <name type="scientific">Acanthochromis polyacanthus</name>
    <name type="common">spiny chromis</name>
    <dbReference type="NCBI Taxonomy" id="80966"/>
    <lineage>
        <taxon>Eukaryota</taxon>
        <taxon>Metazoa</taxon>
        <taxon>Chordata</taxon>
        <taxon>Craniata</taxon>
        <taxon>Vertebrata</taxon>
        <taxon>Euteleostomi</taxon>
        <taxon>Actinopterygii</taxon>
        <taxon>Neopterygii</taxon>
        <taxon>Teleostei</taxon>
        <taxon>Neoteleostei</taxon>
        <taxon>Acanthomorphata</taxon>
        <taxon>Ovalentaria</taxon>
        <taxon>Pomacentridae</taxon>
        <taxon>Acanthochromis</taxon>
    </lineage>
</organism>
<keyword evidence="5" id="KW-0813">Transport</keyword>
<evidence type="ECO:0000256" key="13">
    <source>
        <dbReference type="ARBA" id="ARBA00029847"/>
    </source>
</evidence>
<comment type="subcellular location">
    <subcellularLocation>
        <location evidence="2">Mitochondrion inner membrane</location>
        <topology evidence="2">Single-pass membrane protein</topology>
        <orientation evidence="2">Matrix side</orientation>
    </subcellularLocation>
</comment>
<evidence type="ECO:0000313" key="17">
    <source>
        <dbReference type="Proteomes" id="UP000257200"/>
    </source>
</evidence>
<feature type="transmembrane region" description="Helical" evidence="15">
    <location>
        <begin position="6"/>
        <end position="27"/>
    </location>
</feature>
<evidence type="ECO:0000256" key="14">
    <source>
        <dbReference type="ARBA" id="ARBA00033255"/>
    </source>
</evidence>
<dbReference type="STRING" id="80966.ENSAPOP00000010321"/>
<accession>A0A3Q1EYG8</accession>
<evidence type="ECO:0000256" key="12">
    <source>
        <dbReference type="ARBA" id="ARBA00023136"/>
    </source>
</evidence>
<keyword evidence="10 15" id="KW-1133">Transmembrane helix</keyword>
<dbReference type="Ensembl" id="ENSAPOT00000000040.1">
    <property type="protein sequence ID" value="ENSAPOP00000010321.1"/>
    <property type="gene ID" value="ENSAPOG00000012742.1"/>
</dbReference>